<name>A0ACB5RXC1_9PEZI</name>
<evidence type="ECO:0000313" key="1">
    <source>
        <dbReference type="EMBL" id="GME25137.1"/>
    </source>
</evidence>
<gene>
    <name evidence="1" type="primary">g1772</name>
    <name evidence="1" type="ORF">NpPPO83_00001772</name>
</gene>
<accession>A0ACB5RXC1</accession>
<comment type="caution">
    <text evidence="1">The sequence shown here is derived from an EMBL/GenBank/DDBJ whole genome shotgun (WGS) entry which is preliminary data.</text>
</comment>
<protein>
    <submittedName>
        <fullName evidence="1">Uncharacterized protein</fullName>
    </submittedName>
</protein>
<sequence>MASRLRDALSRATPFPLSSSHHPKATVAETAASPTNISSDSAFAGAYSKLDEAGVTASSTDGDTTSPQTQQPSSTTTTPPRRRSSTPSASSDPKALHNQYKLRVTAGPSYDPSTHTLVHVNTPHTVLVSNEHLTARVAVRIRDFSGLPSASPATTPYFSSPQHARDRYSISFSFVPRRDIAAADTVWGPDCARPVRDRLPPGFGYAVGIVKRFVDPSIEVDAYADEPWVYAPALSCWYALRVGAMLGAGEGVAVPPPQRAEEVDEELVRSEGAGVLEEGADGDGVQVREAWGCPADPLKRRKYFYDRKKREEVVFEKGRLYQTDFFNPYIDFDKFALRLPGFSLGVLKYIDDKTHTLRWVFKNRVTNEVYLVVIFHLLYGEELEEALRAEEAENDDLD</sequence>
<dbReference type="EMBL" id="BSXG01000017">
    <property type="protein sequence ID" value="GME25137.1"/>
    <property type="molecule type" value="Genomic_DNA"/>
</dbReference>
<evidence type="ECO:0000313" key="2">
    <source>
        <dbReference type="Proteomes" id="UP001165186"/>
    </source>
</evidence>
<reference evidence="1" key="1">
    <citation type="submission" date="2024-09" db="EMBL/GenBank/DDBJ databases">
        <title>Draft Genome Sequences of Neofusicoccum parvum.</title>
        <authorList>
            <person name="Ashida A."/>
            <person name="Camagna M."/>
            <person name="Tanaka A."/>
            <person name="Takemoto D."/>
        </authorList>
    </citation>
    <scope>NUCLEOTIDE SEQUENCE</scope>
    <source>
        <strain evidence="1">PPO83</strain>
    </source>
</reference>
<proteinExistence type="predicted"/>
<organism evidence="1 2">
    <name type="scientific">Neofusicoccum parvum</name>
    <dbReference type="NCBI Taxonomy" id="310453"/>
    <lineage>
        <taxon>Eukaryota</taxon>
        <taxon>Fungi</taxon>
        <taxon>Dikarya</taxon>
        <taxon>Ascomycota</taxon>
        <taxon>Pezizomycotina</taxon>
        <taxon>Dothideomycetes</taxon>
        <taxon>Dothideomycetes incertae sedis</taxon>
        <taxon>Botryosphaeriales</taxon>
        <taxon>Botryosphaeriaceae</taxon>
        <taxon>Neofusicoccum</taxon>
    </lineage>
</organism>
<keyword evidence="2" id="KW-1185">Reference proteome</keyword>
<dbReference type="Proteomes" id="UP001165186">
    <property type="component" value="Unassembled WGS sequence"/>
</dbReference>